<dbReference type="Proteomes" id="UP000447434">
    <property type="component" value="Chromosome 12"/>
</dbReference>
<dbReference type="InterPro" id="IPR035892">
    <property type="entry name" value="C2_domain_sf"/>
</dbReference>
<gene>
    <name evidence="2" type="ORF">Lalb_Chr12g0208161</name>
</gene>
<name>A0A6A4PNP1_LUPAL</name>
<reference evidence="3" key="1">
    <citation type="journal article" date="2020" name="Nat. Commun.">
        <title>Genome sequence of the cluster root forming white lupin.</title>
        <authorList>
            <person name="Hufnagel B."/>
            <person name="Marques A."/>
            <person name="Soriano A."/>
            <person name="Marques L."/>
            <person name="Divol F."/>
            <person name="Doumas P."/>
            <person name="Sallet E."/>
            <person name="Mancinotti D."/>
            <person name="Carrere S."/>
            <person name="Marande W."/>
            <person name="Arribat S."/>
            <person name="Keller J."/>
            <person name="Huneau C."/>
            <person name="Blein T."/>
            <person name="Aime D."/>
            <person name="Laguerre M."/>
            <person name="Taylor J."/>
            <person name="Schubert V."/>
            <person name="Nelson M."/>
            <person name="Geu-Flores F."/>
            <person name="Crespi M."/>
            <person name="Gallardo-Guerrero K."/>
            <person name="Delaux P.-M."/>
            <person name="Salse J."/>
            <person name="Berges H."/>
            <person name="Guyot R."/>
            <person name="Gouzy J."/>
            <person name="Peret B."/>
        </authorList>
    </citation>
    <scope>NUCLEOTIDE SEQUENCE [LARGE SCALE GENOMIC DNA]</scope>
    <source>
        <strain evidence="3">cv. Amiga</strain>
    </source>
</reference>
<protein>
    <submittedName>
        <fullName evidence="2">Putative C2 domain-containing protein</fullName>
    </submittedName>
</protein>
<dbReference type="OrthoDB" id="965431at2759"/>
<dbReference type="AlphaFoldDB" id="A0A6A4PNP1"/>
<organism evidence="2 3">
    <name type="scientific">Lupinus albus</name>
    <name type="common">White lupine</name>
    <name type="synonym">Lupinus termis</name>
    <dbReference type="NCBI Taxonomy" id="3870"/>
    <lineage>
        <taxon>Eukaryota</taxon>
        <taxon>Viridiplantae</taxon>
        <taxon>Streptophyta</taxon>
        <taxon>Embryophyta</taxon>
        <taxon>Tracheophyta</taxon>
        <taxon>Spermatophyta</taxon>
        <taxon>Magnoliopsida</taxon>
        <taxon>eudicotyledons</taxon>
        <taxon>Gunneridae</taxon>
        <taxon>Pentapetalae</taxon>
        <taxon>rosids</taxon>
        <taxon>fabids</taxon>
        <taxon>Fabales</taxon>
        <taxon>Fabaceae</taxon>
        <taxon>Papilionoideae</taxon>
        <taxon>50 kb inversion clade</taxon>
        <taxon>genistoids sensu lato</taxon>
        <taxon>core genistoids</taxon>
        <taxon>Genisteae</taxon>
        <taxon>Lupinus</taxon>
    </lineage>
</organism>
<sequence length="106" mass="11855">MGTQTGEAFPDAYYSDAAINNGEHIAYTSSKVYISPRLWYLRVNVIQGQDLLLKNNKSGGNSSEISRPMKINPNPIWNEDLIFVAAEPFDESLLLSIEQGINNNKH</sequence>
<dbReference type="EMBL" id="WOCE01000012">
    <property type="protein sequence ID" value="KAE9603215.1"/>
    <property type="molecule type" value="Genomic_DNA"/>
</dbReference>
<evidence type="ECO:0000259" key="1">
    <source>
        <dbReference type="Pfam" id="PF00168"/>
    </source>
</evidence>
<dbReference type="PANTHER" id="PTHR31425:SF41">
    <property type="entry name" value="ANTHRANILATE PHOSPHORIBOSYLTRANSFERASE-LIKE PROTEIN"/>
    <property type="match status" value="1"/>
</dbReference>
<feature type="domain" description="C2" evidence="1">
    <location>
        <begin position="40"/>
        <end position="97"/>
    </location>
</feature>
<dbReference type="Pfam" id="PF00168">
    <property type="entry name" value="C2"/>
    <property type="match status" value="1"/>
</dbReference>
<comment type="caution">
    <text evidence="2">The sequence shown here is derived from an EMBL/GenBank/DDBJ whole genome shotgun (WGS) entry which is preliminary data.</text>
</comment>
<evidence type="ECO:0000313" key="2">
    <source>
        <dbReference type="EMBL" id="KAE9603215.1"/>
    </source>
</evidence>
<evidence type="ECO:0000313" key="3">
    <source>
        <dbReference type="Proteomes" id="UP000447434"/>
    </source>
</evidence>
<proteinExistence type="predicted"/>
<dbReference type="InterPro" id="IPR047259">
    <property type="entry name" value="QUIRKY-like"/>
</dbReference>
<dbReference type="InterPro" id="IPR000008">
    <property type="entry name" value="C2_dom"/>
</dbReference>
<dbReference type="PANTHER" id="PTHR31425">
    <property type="entry name" value="PHOSPHORIBOSYLANTHRANILATE TRANSFERASE ISOFORM 1"/>
    <property type="match status" value="1"/>
</dbReference>
<keyword evidence="3" id="KW-1185">Reference proteome</keyword>
<dbReference type="SUPFAM" id="SSF49562">
    <property type="entry name" value="C2 domain (Calcium/lipid-binding domain, CaLB)"/>
    <property type="match status" value="1"/>
</dbReference>
<accession>A0A6A4PNP1</accession>